<feature type="compositionally biased region" description="Acidic residues" evidence="1">
    <location>
        <begin position="59"/>
        <end position="111"/>
    </location>
</feature>
<evidence type="ECO:0000313" key="2">
    <source>
        <dbReference type="EMBL" id="QSW89288.1"/>
    </source>
</evidence>
<feature type="compositionally biased region" description="Basic and acidic residues" evidence="1">
    <location>
        <begin position="1"/>
        <end position="18"/>
    </location>
</feature>
<evidence type="ECO:0008006" key="4">
    <source>
        <dbReference type="Google" id="ProtNLM"/>
    </source>
</evidence>
<dbReference type="RefSeq" id="WP_207296482.1">
    <property type="nucleotide sequence ID" value="NZ_CP071448.1"/>
</dbReference>
<dbReference type="Proteomes" id="UP000663440">
    <property type="component" value="Chromosome"/>
</dbReference>
<name>A0ABX7QFL9_9FLAO</name>
<evidence type="ECO:0000313" key="3">
    <source>
        <dbReference type="Proteomes" id="UP000663440"/>
    </source>
</evidence>
<keyword evidence="3" id="KW-1185">Reference proteome</keyword>
<organism evidence="2 3">
    <name type="scientific">Flavobacterium endoglycinae</name>
    <dbReference type="NCBI Taxonomy" id="2816357"/>
    <lineage>
        <taxon>Bacteria</taxon>
        <taxon>Pseudomonadati</taxon>
        <taxon>Bacteroidota</taxon>
        <taxon>Flavobacteriia</taxon>
        <taxon>Flavobacteriales</taxon>
        <taxon>Flavobacteriaceae</taxon>
        <taxon>Flavobacterium</taxon>
    </lineage>
</organism>
<protein>
    <recommendedName>
        <fullName evidence="4">DNA primase</fullName>
    </recommendedName>
</protein>
<reference evidence="2 3" key="1">
    <citation type="submission" date="2021-03" db="EMBL/GenBank/DDBJ databases">
        <title>Flavobacterium kribbensis sp. nov, an endophytic bacteria, isolated from soybean.</title>
        <authorList>
            <person name="Lee J."/>
            <person name="Seo J."/>
        </authorList>
    </citation>
    <scope>NUCLEOTIDE SEQUENCE [LARGE SCALE GENOMIC DNA]</scope>
    <source>
        <strain evidence="2 3">BB8</strain>
    </source>
</reference>
<gene>
    <name evidence="2" type="ORF">J0383_00390</name>
</gene>
<sequence>MITDTHIPHYDYDDRNDTADQQNYSNQYQEPSDDNTFEEIQLSENNYLDNEFSNALDRDDSDPELDYQPDESEDDDLYEDEDEDEDLDEDDLDDDLVEDYDENDREPETFSDDGYKID</sequence>
<accession>A0ABX7QFL9</accession>
<proteinExistence type="predicted"/>
<feature type="compositionally biased region" description="Polar residues" evidence="1">
    <location>
        <begin position="42"/>
        <end position="53"/>
    </location>
</feature>
<feature type="region of interest" description="Disordered" evidence="1">
    <location>
        <begin position="1"/>
        <end position="118"/>
    </location>
</feature>
<feature type="compositionally biased region" description="Polar residues" evidence="1">
    <location>
        <begin position="19"/>
        <end position="30"/>
    </location>
</feature>
<evidence type="ECO:0000256" key="1">
    <source>
        <dbReference type="SAM" id="MobiDB-lite"/>
    </source>
</evidence>
<dbReference type="EMBL" id="CP071448">
    <property type="protein sequence ID" value="QSW89288.1"/>
    <property type="molecule type" value="Genomic_DNA"/>
</dbReference>